<feature type="domain" description="CNNM transmembrane" evidence="13">
    <location>
        <begin position="7"/>
        <end position="212"/>
    </location>
</feature>
<evidence type="ECO:0000256" key="5">
    <source>
        <dbReference type="ARBA" id="ARBA00022737"/>
    </source>
</evidence>
<evidence type="ECO:0000313" key="15">
    <source>
        <dbReference type="Proteomes" id="UP001250214"/>
    </source>
</evidence>
<dbReference type="PANTHER" id="PTHR43099">
    <property type="entry name" value="UPF0053 PROTEIN YRKA"/>
    <property type="match status" value="1"/>
</dbReference>
<dbReference type="InterPro" id="IPR044751">
    <property type="entry name" value="Ion_transp-like_CBS"/>
</dbReference>
<dbReference type="InterPro" id="IPR002550">
    <property type="entry name" value="CNNM"/>
</dbReference>
<name>A0ABU2H1H4_9ACTN</name>
<dbReference type="InterPro" id="IPR051676">
    <property type="entry name" value="UPF0053_domain"/>
</dbReference>
<dbReference type="Pfam" id="PF03471">
    <property type="entry name" value="CorC_HlyC"/>
    <property type="match status" value="1"/>
</dbReference>
<evidence type="ECO:0000256" key="11">
    <source>
        <dbReference type="SAM" id="Phobius"/>
    </source>
</evidence>
<evidence type="ECO:0000256" key="1">
    <source>
        <dbReference type="ARBA" id="ARBA00004651"/>
    </source>
</evidence>
<keyword evidence="7 9" id="KW-0129">CBS domain</keyword>
<dbReference type="Gene3D" id="3.10.580.10">
    <property type="entry name" value="CBS-domain"/>
    <property type="match status" value="1"/>
</dbReference>
<sequence length="467" mass="49562">MVEIPSILASLVLGILVVVLIIAANGYFVAQEFGYMAVDRSRLKARAAAGDVSSSRALRVTARTSFMLSGAQLGITVTGLLAGYVAEPMIGSGIADLLSLATDRVPATVGLTLGTLVALILATVLQMVFGELFPKNLAIARPEPIARRLALSTGIYLRVFGPVIWLFDQAAILLLRAVRIQPVEDVQHAATPRDLERIVAESRQSGTLPAELSTLLDRTLEFHDRTAAHAMIPRPQVVTVESTDGVSRVVELMASGHSRFPVVGSDVDDVVGVVCLRDVLALTSADTETTSVSELVRPALRVPASLPLPGVLVQLRASGEEFACVVDEYGGLAGVITTEDVAEELVGEIADEHDPTDEVTARATGAGTWLVPGAIHVDEVERLISQDLPPGDYETIGGLVIAELRRLPEPGDRVTVELPVEVPSEGEPRRVLTLTVGEIDRHVPATVHLRLEQQDAAHAGSESGGMV</sequence>
<evidence type="ECO:0000256" key="10">
    <source>
        <dbReference type="PROSITE-ProRule" id="PRU01193"/>
    </source>
</evidence>
<evidence type="ECO:0000256" key="7">
    <source>
        <dbReference type="ARBA" id="ARBA00023122"/>
    </source>
</evidence>
<feature type="transmembrane region" description="Helical" evidence="11">
    <location>
        <begin position="6"/>
        <end position="30"/>
    </location>
</feature>
<dbReference type="InterPro" id="IPR036318">
    <property type="entry name" value="FAD-bd_PCMH-like_sf"/>
</dbReference>
<evidence type="ECO:0000259" key="13">
    <source>
        <dbReference type="PROSITE" id="PS51846"/>
    </source>
</evidence>
<dbReference type="CDD" id="cd04590">
    <property type="entry name" value="CBS_pair_CorC_HlyC_assoc"/>
    <property type="match status" value="1"/>
</dbReference>
<dbReference type="PROSITE" id="PS51846">
    <property type="entry name" value="CNNM"/>
    <property type="match status" value="1"/>
</dbReference>
<evidence type="ECO:0000256" key="8">
    <source>
        <dbReference type="ARBA" id="ARBA00023136"/>
    </source>
</evidence>
<dbReference type="Pfam" id="PF00571">
    <property type="entry name" value="CBS"/>
    <property type="match status" value="2"/>
</dbReference>
<dbReference type="InterPro" id="IPR046342">
    <property type="entry name" value="CBS_dom_sf"/>
</dbReference>
<dbReference type="PROSITE" id="PS51371">
    <property type="entry name" value="CBS"/>
    <property type="match status" value="2"/>
</dbReference>
<evidence type="ECO:0000256" key="4">
    <source>
        <dbReference type="ARBA" id="ARBA00022692"/>
    </source>
</evidence>
<keyword evidence="8 10" id="KW-0472">Membrane</keyword>
<dbReference type="Gene3D" id="3.30.465.10">
    <property type="match status" value="1"/>
</dbReference>
<dbReference type="SMART" id="SM00116">
    <property type="entry name" value="CBS"/>
    <property type="match status" value="2"/>
</dbReference>
<evidence type="ECO:0000256" key="6">
    <source>
        <dbReference type="ARBA" id="ARBA00022989"/>
    </source>
</evidence>
<comment type="similarity">
    <text evidence="2">Belongs to the UPF0053 family.</text>
</comment>
<protein>
    <submittedName>
        <fullName evidence="14">Hemolysin family protein</fullName>
    </submittedName>
</protein>
<gene>
    <name evidence="14" type="ORF">RIF23_02480</name>
</gene>
<keyword evidence="5" id="KW-0677">Repeat</keyword>
<comment type="caution">
    <text evidence="14">The sequence shown here is derived from an EMBL/GenBank/DDBJ whole genome shotgun (WGS) entry which is preliminary data.</text>
</comment>
<feature type="transmembrane region" description="Helical" evidence="11">
    <location>
        <begin position="66"/>
        <end position="86"/>
    </location>
</feature>
<dbReference type="SUPFAM" id="SSF54631">
    <property type="entry name" value="CBS-domain pair"/>
    <property type="match status" value="1"/>
</dbReference>
<feature type="domain" description="CBS" evidence="12">
    <location>
        <begin position="295"/>
        <end position="352"/>
    </location>
</feature>
<feature type="transmembrane region" description="Helical" evidence="11">
    <location>
        <begin position="106"/>
        <end position="129"/>
    </location>
</feature>
<dbReference type="Proteomes" id="UP001250214">
    <property type="component" value="Unassembled WGS sequence"/>
</dbReference>
<dbReference type="RefSeq" id="WP_310911215.1">
    <property type="nucleotide sequence ID" value="NZ_JAVLVT010000001.1"/>
</dbReference>
<dbReference type="Pfam" id="PF01595">
    <property type="entry name" value="CNNM"/>
    <property type="match status" value="1"/>
</dbReference>
<evidence type="ECO:0000256" key="3">
    <source>
        <dbReference type="ARBA" id="ARBA00022475"/>
    </source>
</evidence>
<dbReference type="InterPro" id="IPR016169">
    <property type="entry name" value="FAD-bd_PCMH_sub2"/>
</dbReference>
<evidence type="ECO:0000256" key="2">
    <source>
        <dbReference type="ARBA" id="ARBA00006337"/>
    </source>
</evidence>
<keyword evidence="3" id="KW-1003">Cell membrane</keyword>
<feature type="domain" description="CBS" evidence="12">
    <location>
        <begin position="231"/>
        <end position="289"/>
    </location>
</feature>
<evidence type="ECO:0000256" key="9">
    <source>
        <dbReference type="PROSITE-ProRule" id="PRU00703"/>
    </source>
</evidence>
<evidence type="ECO:0000313" key="14">
    <source>
        <dbReference type="EMBL" id="MDS1269158.1"/>
    </source>
</evidence>
<evidence type="ECO:0000259" key="12">
    <source>
        <dbReference type="PROSITE" id="PS51371"/>
    </source>
</evidence>
<dbReference type="SMART" id="SM01091">
    <property type="entry name" value="CorC_HlyC"/>
    <property type="match status" value="1"/>
</dbReference>
<dbReference type="SUPFAM" id="SSF56176">
    <property type="entry name" value="FAD-binding/transporter-associated domain-like"/>
    <property type="match status" value="1"/>
</dbReference>
<reference evidence="15" key="1">
    <citation type="submission" date="2023-07" db="EMBL/GenBank/DDBJ databases">
        <title>Novel species in the genus Lipingzhangella isolated from Sambhar Salt Lake.</title>
        <authorList>
            <person name="Jiya N."/>
            <person name="Kajale S."/>
            <person name="Sharma A."/>
        </authorList>
    </citation>
    <scope>NUCLEOTIDE SEQUENCE [LARGE SCALE GENOMIC DNA]</scope>
    <source>
        <strain evidence="15">LS1_29</strain>
    </source>
</reference>
<dbReference type="InterPro" id="IPR005170">
    <property type="entry name" value="Transptr-assoc_dom"/>
</dbReference>
<dbReference type="PANTHER" id="PTHR43099:SF6">
    <property type="entry name" value="UPF0053 PROTEIN RV1842C"/>
    <property type="match status" value="1"/>
</dbReference>
<accession>A0ABU2H1H4</accession>
<comment type="subcellular location">
    <subcellularLocation>
        <location evidence="1">Cell membrane</location>
        <topology evidence="1">Multi-pass membrane protein</topology>
    </subcellularLocation>
</comment>
<organism evidence="14 15">
    <name type="scientific">Lipingzhangella rawalii</name>
    <dbReference type="NCBI Taxonomy" id="2055835"/>
    <lineage>
        <taxon>Bacteria</taxon>
        <taxon>Bacillati</taxon>
        <taxon>Actinomycetota</taxon>
        <taxon>Actinomycetes</taxon>
        <taxon>Streptosporangiales</taxon>
        <taxon>Nocardiopsidaceae</taxon>
        <taxon>Lipingzhangella</taxon>
    </lineage>
</organism>
<keyword evidence="15" id="KW-1185">Reference proteome</keyword>
<dbReference type="EMBL" id="JAVLVT010000001">
    <property type="protein sequence ID" value="MDS1269158.1"/>
    <property type="molecule type" value="Genomic_DNA"/>
</dbReference>
<proteinExistence type="inferred from homology"/>
<dbReference type="InterPro" id="IPR000644">
    <property type="entry name" value="CBS_dom"/>
</dbReference>
<keyword evidence="6 10" id="KW-1133">Transmembrane helix</keyword>
<keyword evidence="4 10" id="KW-0812">Transmembrane</keyword>